<keyword evidence="2" id="KW-1185">Reference proteome</keyword>
<sequence>MGTLYSASWATEHVISAALNPNLQTWIPLPLSLRAIQGDIPVPDSTRTCPKSDPSVYLTIPSGPNSTVGAFSPTPDAQTTLEFFITPVRKRRPTAVPPTPQRALTIPSICRTAPALVDRVPPSPSFAALLDFDTNYATPRRPSTSPIRDATPPALTSLERRSHLCSARVVCATCRTPGTNFPACPHCSAAWCSLTCGLPNGARHVCPAAATPKPSPSRPGTGISKSPLVLTPMPITIALPLVRTRPPNREADVQ</sequence>
<dbReference type="EMBL" id="JARIHO010000011">
    <property type="protein sequence ID" value="KAJ7353264.1"/>
    <property type="molecule type" value="Genomic_DNA"/>
</dbReference>
<dbReference type="Proteomes" id="UP001218218">
    <property type="component" value="Unassembled WGS sequence"/>
</dbReference>
<proteinExistence type="predicted"/>
<accession>A0AAD7EXL0</accession>
<dbReference type="AlphaFoldDB" id="A0AAD7EXL0"/>
<evidence type="ECO:0000313" key="1">
    <source>
        <dbReference type="EMBL" id="KAJ7353264.1"/>
    </source>
</evidence>
<name>A0AAD7EXL0_9AGAR</name>
<protein>
    <submittedName>
        <fullName evidence="1">Uncharacterized protein</fullName>
    </submittedName>
</protein>
<reference evidence="1" key="1">
    <citation type="submission" date="2023-03" db="EMBL/GenBank/DDBJ databases">
        <title>Massive genome expansion in bonnet fungi (Mycena s.s.) driven by repeated elements and novel gene families across ecological guilds.</title>
        <authorList>
            <consortium name="Lawrence Berkeley National Laboratory"/>
            <person name="Harder C.B."/>
            <person name="Miyauchi S."/>
            <person name="Viragh M."/>
            <person name="Kuo A."/>
            <person name="Thoen E."/>
            <person name="Andreopoulos B."/>
            <person name="Lu D."/>
            <person name="Skrede I."/>
            <person name="Drula E."/>
            <person name="Henrissat B."/>
            <person name="Morin E."/>
            <person name="Kohler A."/>
            <person name="Barry K."/>
            <person name="LaButti K."/>
            <person name="Morin E."/>
            <person name="Salamov A."/>
            <person name="Lipzen A."/>
            <person name="Mereny Z."/>
            <person name="Hegedus B."/>
            <person name="Baldrian P."/>
            <person name="Stursova M."/>
            <person name="Weitz H."/>
            <person name="Taylor A."/>
            <person name="Grigoriev I.V."/>
            <person name="Nagy L.G."/>
            <person name="Martin F."/>
            <person name="Kauserud H."/>
        </authorList>
    </citation>
    <scope>NUCLEOTIDE SEQUENCE</scope>
    <source>
        <strain evidence="1">CBHHK002</strain>
    </source>
</reference>
<organism evidence="1 2">
    <name type="scientific">Mycena albidolilacea</name>
    <dbReference type="NCBI Taxonomy" id="1033008"/>
    <lineage>
        <taxon>Eukaryota</taxon>
        <taxon>Fungi</taxon>
        <taxon>Dikarya</taxon>
        <taxon>Basidiomycota</taxon>
        <taxon>Agaricomycotina</taxon>
        <taxon>Agaricomycetes</taxon>
        <taxon>Agaricomycetidae</taxon>
        <taxon>Agaricales</taxon>
        <taxon>Marasmiineae</taxon>
        <taxon>Mycenaceae</taxon>
        <taxon>Mycena</taxon>
    </lineage>
</organism>
<comment type="caution">
    <text evidence="1">The sequence shown here is derived from an EMBL/GenBank/DDBJ whole genome shotgun (WGS) entry which is preliminary data.</text>
</comment>
<evidence type="ECO:0000313" key="2">
    <source>
        <dbReference type="Proteomes" id="UP001218218"/>
    </source>
</evidence>
<gene>
    <name evidence="1" type="ORF">DFH08DRAFT_987465</name>
</gene>